<sequence length="276" mass="31086">MSLLTLPAELRLRIYDYLPDLQPKRIESLTAHSALTPPISRVNTLLRHETLSIFTSNSSFTAAMDDGAQFWLKRLTTWMNSLSPTASLSRIRSLQLSRHWNIPAPMRWQGHVGFYVRVERPRPKRATTTTTTKPASSSSSSSIAISTSSSTDSFPSAWSDRFVRPIREAGSWTVTAGTYPVSKDIRGMRRESVEVLAKVVRQYFASPWHDSDADEEVGLRRADVLFLLRAMDIVASHPVPTYQNVPIAGAATWQYEQAWLTMNEELNALEYGTVVR</sequence>
<evidence type="ECO:0000256" key="1">
    <source>
        <dbReference type="SAM" id="MobiDB-lite"/>
    </source>
</evidence>
<feature type="region of interest" description="Disordered" evidence="1">
    <location>
        <begin position="123"/>
        <end position="153"/>
    </location>
</feature>
<evidence type="ECO:0000313" key="2">
    <source>
        <dbReference type="EMBL" id="KAF2212037.1"/>
    </source>
</evidence>
<accession>A0A6A6FF37</accession>
<feature type="compositionally biased region" description="Low complexity" evidence="1">
    <location>
        <begin position="126"/>
        <end position="153"/>
    </location>
</feature>
<keyword evidence="3" id="KW-1185">Reference proteome</keyword>
<dbReference type="Proteomes" id="UP000799539">
    <property type="component" value="Unassembled WGS sequence"/>
</dbReference>
<protein>
    <recommendedName>
        <fullName evidence="4">F-box domain-containing protein</fullName>
    </recommendedName>
</protein>
<gene>
    <name evidence="2" type="ORF">CERZMDRAFT_97953</name>
</gene>
<proteinExistence type="predicted"/>
<evidence type="ECO:0000313" key="3">
    <source>
        <dbReference type="Proteomes" id="UP000799539"/>
    </source>
</evidence>
<dbReference type="OrthoDB" id="3849578at2759"/>
<evidence type="ECO:0008006" key="4">
    <source>
        <dbReference type="Google" id="ProtNLM"/>
    </source>
</evidence>
<dbReference type="AlphaFoldDB" id="A0A6A6FF37"/>
<reference evidence="2" key="1">
    <citation type="journal article" date="2020" name="Stud. Mycol.">
        <title>101 Dothideomycetes genomes: a test case for predicting lifestyles and emergence of pathogens.</title>
        <authorList>
            <person name="Haridas S."/>
            <person name="Albert R."/>
            <person name="Binder M."/>
            <person name="Bloem J."/>
            <person name="Labutti K."/>
            <person name="Salamov A."/>
            <person name="Andreopoulos B."/>
            <person name="Baker S."/>
            <person name="Barry K."/>
            <person name="Bills G."/>
            <person name="Bluhm B."/>
            <person name="Cannon C."/>
            <person name="Castanera R."/>
            <person name="Culley D."/>
            <person name="Daum C."/>
            <person name="Ezra D."/>
            <person name="Gonzalez J."/>
            <person name="Henrissat B."/>
            <person name="Kuo A."/>
            <person name="Liang C."/>
            <person name="Lipzen A."/>
            <person name="Lutzoni F."/>
            <person name="Magnuson J."/>
            <person name="Mondo S."/>
            <person name="Nolan M."/>
            <person name="Ohm R."/>
            <person name="Pangilinan J."/>
            <person name="Park H.-J."/>
            <person name="Ramirez L."/>
            <person name="Alfaro M."/>
            <person name="Sun H."/>
            <person name="Tritt A."/>
            <person name="Yoshinaga Y."/>
            <person name="Zwiers L.-H."/>
            <person name="Turgeon B."/>
            <person name="Goodwin S."/>
            <person name="Spatafora J."/>
            <person name="Crous P."/>
            <person name="Grigoriev I."/>
        </authorList>
    </citation>
    <scope>NUCLEOTIDE SEQUENCE</scope>
    <source>
        <strain evidence="2">SCOH1-5</strain>
    </source>
</reference>
<name>A0A6A6FF37_9PEZI</name>
<organism evidence="2 3">
    <name type="scientific">Cercospora zeae-maydis SCOH1-5</name>
    <dbReference type="NCBI Taxonomy" id="717836"/>
    <lineage>
        <taxon>Eukaryota</taxon>
        <taxon>Fungi</taxon>
        <taxon>Dikarya</taxon>
        <taxon>Ascomycota</taxon>
        <taxon>Pezizomycotina</taxon>
        <taxon>Dothideomycetes</taxon>
        <taxon>Dothideomycetidae</taxon>
        <taxon>Mycosphaerellales</taxon>
        <taxon>Mycosphaerellaceae</taxon>
        <taxon>Cercospora</taxon>
    </lineage>
</organism>
<dbReference type="EMBL" id="ML992674">
    <property type="protein sequence ID" value="KAF2212037.1"/>
    <property type="molecule type" value="Genomic_DNA"/>
</dbReference>